<dbReference type="OrthoDB" id="1938138at2759"/>
<keyword evidence="6 12" id="KW-0732">Signal</keyword>
<feature type="chain" id="PRO_5035839785" description="glucan endo-1,3-beta-D-glucosidase" evidence="12">
    <location>
        <begin position="27"/>
        <end position="453"/>
    </location>
</feature>
<keyword evidence="8" id="KW-1015">Disulfide bond</keyword>
<keyword evidence="15" id="KW-1185">Reference proteome</keyword>
<dbReference type="FunFam" id="1.20.58.1040:FF:000003">
    <property type="entry name" value="glucan endo-1,3-beta-glucosidase 7"/>
    <property type="match status" value="1"/>
</dbReference>
<dbReference type="Pfam" id="PF00332">
    <property type="entry name" value="Glyco_hydro_17"/>
    <property type="match status" value="1"/>
</dbReference>
<dbReference type="InterPro" id="IPR044965">
    <property type="entry name" value="Glyco_hydro_17_plant"/>
</dbReference>
<dbReference type="InterPro" id="IPR017853">
    <property type="entry name" value="GH"/>
</dbReference>
<evidence type="ECO:0000313" key="15">
    <source>
        <dbReference type="Proteomes" id="UP000825935"/>
    </source>
</evidence>
<dbReference type="Pfam" id="PF07983">
    <property type="entry name" value="X8"/>
    <property type="match status" value="1"/>
</dbReference>
<reference evidence="14" key="1">
    <citation type="submission" date="2021-08" db="EMBL/GenBank/DDBJ databases">
        <title>WGS assembly of Ceratopteris richardii.</title>
        <authorList>
            <person name="Marchant D.B."/>
            <person name="Chen G."/>
            <person name="Jenkins J."/>
            <person name="Shu S."/>
            <person name="Leebens-Mack J."/>
            <person name="Grimwood J."/>
            <person name="Schmutz J."/>
            <person name="Soltis P."/>
            <person name="Soltis D."/>
            <person name="Chen Z.-H."/>
        </authorList>
    </citation>
    <scope>NUCLEOTIDE SEQUENCE</scope>
    <source>
        <strain evidence="14">Whitten #5841</strain>
        <tissue evidence="14">Leaf</tissue>
    </source>
</reference>
<feature type="domain" description="X8" evidence="13">
    <location>
        <begin position="365"/>
        <end position="450"/>
    </location>
</feature>
<evidence type="ECO:0000256" key="11">
    <source>
        <dbReference type="RuleBase" id="RU004336"/>
    </source>
</evidence>
<comment type="similarity">
    <text evidence="3 10">Belongs to the glycosyl hydrolase 17 family.</text>
</comment>
<evidence type="ECO:0000256" key="1">
    <source>
        <dbReference type="ARBA" id="ARBA00000382"/>
    </source>
</evidence>
<dbReference type="Gene3D" id="1.20.58.1040">
    <property type="match status" value="1"/>
</dbReference>
<evidence type="ECO:0000256" key="6">
    <source>
        <dbReference type="ARBA" id="ARBA00022729"/>
    </source>
</evidence>
<dbReference type="SMART" id="SM00768">
    <property type="entry name" value="X8"/>
    <property type="match status" value="1"/>
</dbReference>
<evidence type="ECO:0000256" key="10">
    <source>
        <dbReference type="RuleBase" id="RU004335"/>
    </source>
</evidence>
<dbReference type="PANTHER" id="PTHR32227">
    <property type="entry name" value="GLUCAN ENDO-1,3-BETA-GLUCOSIDASE BG1-RELATED-RELATED"/>
    <property type="match status" value="1"/>
</dbReference>
<dbReference type="GO" id="GO:0042973">
    <property type="term" value="F:glucan endo-1,3-beta-D-glucosidase activity"/>
    <property type="evidence" value="ECO:0007669"/>
    <property type="project" value="UniProtKB-EC"/>
</dbReference>
<organism evidence="14 15">
    <name type="scientific">Ceratopteris richardii</name>
    <name type="common">Triangle waterfern</name>
    <dbReference type="NCBI Taxonomy" id="49495"/>
    <lineage>
        <taxon>Eukaryota</taxon>
        <taxon>Viridiplantae</taxon>
        <taxon>Streptophyta</taxon>
        <taxon>Embryophyta</taxon>
        <taxon>Tracheophyta</taxon>
        <taxon>Polypodiopsida</taxon>
        <taxon>Polypodiidae</taxon>
        <taxon>Polypodiales</taxon>
        <taxon>Pteridineae</taxon>
        <taxon>Pteridaceae</taxon>
        <taxon>Parkerioideae</taxon>
        <taxon>Ceratopteris</taxon>
    </lineage>
</organism>
<evidence type="ECO:0000313" key="14">
    <source>
        <dbReference type="EMBL" id="KAH7373074.1"/>
    </source>
</evidence>
<proteinExistence type="inferred from homology"/>
<dbReference type="Gene3D" id="3.20.20.80">
    <property type="entry name" value="Glycosidases"/>
    <property type="match status" value="1"/>
</dbReference>
<keyword evidence="5" id="KW-0964">Secreted</keyword>
<protein>
    <recommendedName>
        <fullName evidence="4">glucan endo-1,3-beta-D-glucosidase</fullName>
        <ecNumber evidence="4">3.2.1.39</ecNumber>
    </recommendedName>
</protein>
<dbReference type="GO" id="GO:0005975">
    <property type="term" value="P:carbohydrate metabolic process"/>
    <property type="evidence" value="ECO:0007669"/>
    <property type="project" value="InterPro"/>
</dbReference>
<dbReference type="FunFam" id="3.20.20.80:FF:000005">
    <property type="entry name" value="Glucan endo-1,3-beta-glucosidase 14"/>
    <property type="match status" value="1"/>
</dbReference>
<keyword evidence="9 11" id="KW-0326">Glycosidase</keyword>
<evidence type="ECO:0000256" key="12">
    <source>
        <dbReference type="SAM" id="SignalP"/>
    </source>
</evidence>
<evidence type="ECO:0000256" key="4">
    <source>
        <dbReference type="ARBA" id="ARBA00012780"/>
    </source>
</evidence>
<keyword evidence="7 11" id="KW-0378">Hydrolase</keyword>
<dbReference type="Proteomes" id="UP000825935">
    <property type="component" value="Chromosome 17"/>
</dbReference>
<comment type="catalytic activity">
    <reaction evidence="1">
        <text>Hydrolysis of (1-&gt;3)-beta-D-glucosidic linkages in (1-&gt;3)-beta-D-glucans.</text>
        <dbReference type="EC" id="3.2.1.39"/>
    </reaction>
</comment>
<feature type="signal peptide" evidence="12">
    <location>
        <begin position="1"/>
        <end position="26"/>
    </location>
</feature>
<evidence type="ECO:0000256" key="9">
    <source>
        <dbReference type="ARBA" id="ARBA00023295"/>
    </source>
</evidence>
<evidence type="ECO:0000256" key="8">
    <source>
        <dbReference type="ARBA" id="ARBA00023157"/>
    </source>
</evidence>
<accession>A0A8T2SW10</accession>
<evidence type="ECO:0000259" key="13">
    <source>
        <dbReference type="SMART" id="SM00768"/>
    </source>
</evidence>
<evidence type="ECO:0000256" key="3">
    <source>
        <dbReference type="ARBA" id="ARBA00008773"/>
    </source>
</evidence>
<dbReference type="SUPFAM" id="SSF51445">
    <property type="entry name" value="(Trans)glycosidases"/>
    <property type="match status" value="1"/>
</dbReference>
<sequence>MARASPVSGLLAVLLTILVCSTLVSAGVVPLGVNYGTVANDLPPPSQVVSLIQSTIISRIKLFSVDANILHAFANTGVEFMVGIGNDQIKPLAKAEYAKQWVQENVAPFMPATKIAYLSVGNEVISSSDGEMIWDLQFAMQNLHDACQHAGFSTIKVTSAHSMGLLQSSVPPSNGTFGEGAANILRPILSFLARTGSPFVANAYPFFGYLGNPNSTNLQYALFNSSTPHYDNVNKLTYYNMFDAQVDAVYAAMSHLGFKNVTVVVGETGWPSAGDKYEPGVGLENAKTFNTNLVKRLASGKGTPLYPTRPVETYIFALFNENLKAGAASERNYGLFKPDMSPVYECGIMTKKTTSFPQAKIATKEWCVVKAGAKAADVQAAMEWACMQVGTDCKPTQVGQPCYMPNTVVSHASYAMNAYFQSQGRHPWNCDFKGTAMVVKKDPSYGSCTYPYK</sequence>
<dbReference type="InterPro" id="IPR000490">
    <property type="entry name" value="Glyco_hydro_17"/>
</dbReference>
<evidence type="ECO:0000256" key="7">
    <source>
        <dbReference type="ARBA" id="ARBA00022801"/>
    </source>
</evidence>
<evidence type="ECO:0000256" key="2">
    <source>
        <dbReference type="ARBA" id="ARBA00004613"/>
    </source>
</evidence>
<comment type="caution">
    <text evidence="14">The sequence shown here is derived from an EMBL/GenBank/DDBJ whole genome shotgun (WGS) entry which is preliminary data.</text>
</comment>
<dbReference type="OMA" id="WAQTNIA"/>
<dbReference type="PROSITE" id="PS00587">
    <property type="entry name" value="GLYCOSYL_HYDROL_F17"/>
    <property type="match status" value="1"/>
</dbReference>
<dbReference type="GO" id="GO:0005576">
    <property type="term" value="C:extracellular region"/>
    <property type="evidence" value="ECO:0007669"/>
    <property type="project" value="UniProtKB-SubCell"/>
</dbReference>
<dbReference type="InterPro" id="IPR012946">
    <property type="entry name" value="X8"/>
</dbReference>
<dbReference type="AlphaFoldDB" id="A0A8T2SW10"/>
<name>A0A8T2SW10_CERRI</name>
<evidence type="ECO:0000256" key="5">
    <source>
        <dbReference type="ARBA" id="ARBA00022525"/>
    </source>
</evidence>
<comment type="subcellular location">
    <subcellularLocation>
        <location evidence="2">Secreted</location>
    </subcellularLocation>
</comment>
<dbReference type="EMBL" id="CM035422">
    <property type="protein sequence ID" value="KAH7373074.1"/>
    <property type="molecule type" value="Genomic_DNA"/>
</dbReference>
<dbReference type="EC" id="3.2.1.39" evidence="4"/>
<gene>
    <name evidence="14" type="ORF">KP509_17G035900</name>
</gene>